<protein>
    <recommendedName>
        <fullName evidence="4">Holin</fullName>
    </recommendedName>
</protein>
<dbReference type="RefSeq" id="WP_246184000.1">
    <property type="nucleotide sequence ID" value="NZ_CABPSB010000011.1"/>
</dbReference>
<feature type="transmembrane region" description="Helical" evidence="1">
    <location>
        <begin position="36"/>
        <end position="58"/>
    </location>
</feature>
<dbReference type="EMBL" id="CABPSB010000011">
    <property type="protein sequence ID" value="VVE23764.1"/>
    <property type="molecule type" value="Genomic_DNA"/>
</dbReference>
<keyword evidence="1" id="KW-1133">Transmembrane helix</keyword>
<sequence length="101" mass="10238">MIDDQTTLLVKIGGAAAFGAAVSLKFIPGNWWQRGLSFGASVGIGCLAGGAAAEYYAITPGSVTHMAAIAAASVFGLSGVSSLIQQIPKWLDAARQKILGS</sequence>
<accession>A0A5E4WJK0</accession>
<gene>
    <name evidence="2" type="ORF">PAN31108_03269</name>
</gene>
<proteinExistence type="predicted"/>
<reference evidence="2 3" key="1">
    <citation type="submission" date="2019-08" db="EMBL/GenBank/DDBJ databases">
        <authorList>
            <person name="Peeters C."/>
        </authorList>
    </citation>
    <scope>NUCLEOTIDE SEQUENCE [LARGE SCALE GENOMIC DNA]</scope>
    <source>
        <strain evidence="2 3">LMG 31108</strain>
    </source>
</reference>
<feature type="transmembrane region" description="Helical" evidence="1">
    <location>
        <begin position="6"/>
        <end position="24"/>
    </location>
</feature>
<evidence type="ECO:0000313" key="3">
    <source>
        <dbReference type="Proteomes" id="UP000406256"/>
    </source>
</evidence>
<dbReference type="Proteomes" id="UP000406256">
    <property type="component" value="Unassembled WGS sequence"/>
</dbReference>
<evidence type="ECO:0000313" key="2">
    <source>
        <dbReference type="EMBL" id="VVE23764.1"/>
    </source>
</evidence>
<dbReference type="AlphaFoldDB" id="A0A5E4WJK0"/>
<keyword evidence="1" id="KW-0472">Membrane</keyword>
<keyword evidence="1" id="KW-0812">Transmembrane</keyword>
<organism evidence="2 3">
    <name type="scientific">Pandoraea anhela</name>
    <dbReference type="NCBI Taxonomy" id="2508295"/>
    <lineage>
        <taxon>Bacteria</taxon>
        <taxon>Pseudomonadati</taxon>
        <taxon>Pseudomonadota</taxon>
        <taxon>Betaproteobacteria</taxon>
        <taxon>Burkholderiales</taxon>
        <taxon>Burkholderiaceae</taxon>
        <taxon>Pandoraea</taxon>
    </lineage>
</organism>
<feature type="transmembrane region" description="Helical" evidence="1">
    <location>
        <begin position="64"/>
        <end position="84"/>
    </location>
</feature>
<name>A0A5E4WJK0_9BURK</name>
<keyword evidence="3" id="KW-1185">Reference proteome</keyword>
<evidence type="ECO:0000256" key="1">
    <source>
        <dbReference type="SAM" id="Phobius"/>
    </source>
</evidence>
<evidence type="ECO:0008006" key="4">
    <source>
        <dbReference type="Google" id="ProtNLM"/>
    </source>
</evidence>